<dbReference type="EMBL" id="LAZR01017466">
    <property type="protein sequence ID" value="KKM00292.1"/>
    <property type="molecule type" value="Genomic_DNA"/>
</dbReference>
<dbReference type="AlphaFoldDB" id="A0A0F9HB51"/>
<accession>A0A0F9HB51</accession>
<dbReference type="InterPro" id="IPR041398">
    <property type="entry name" value="DdrB_dom"/>
</dbReference>
<feature type="domain" description="DdrB-like" evidence="2">
    <location>
        <begin position="411"/>
        <end position="536"/>
    </location>
</feature>
<dbReference type="Pfam" id="PF18763">
    <property type="entry name" value="ddrB-ParB"/>
    <property type="match status" value="1"/>
</dbReference>
<comment type="caution">
    <text evidence="3">The sequence shown here is derived from an EMBL/GenBank/DDBJ whole genome shotgun (WGS) entry which is preliminary data.</text>
</comment>
<organism evidence="3">
    <name type="scientific">marine sediment metagenome</name>
    <dbReference type="NCBI Taxonomy" id="412755"/>
    <lineage>
        <taxon>unclassified sequences</taxon>
        <taxon>metagenomes</taxon>
        <taxon>ecological metagenomes</taxon>
    </lineage>
</organism>
<reference evidence="3" key="1">
    <citation type="journal article" date="2015" name="Nature">
        <title>Complex archaea that bridge the gap between prokaryotes and eukaryotes.</title>
        <authorList>
            <person name="Spang A."/>
            <person name="Saw J.H."/>
            <person name="Jorgensen S.L."/>
            <person name="Zaremba-Niedzwiedzka K."/>
            <person name="Martijn J."/>
            <person name="Lind A.E."/>
            <person name="van Eijk R."/>
            <person name="Schleper C."/>
            <person name="Guy L."/>
            <person name="Ettema T.J."/>
        </authorList>
    </citation>
    <scope>NUCLEOTIDE SEQUENCE</scope>
</reference>
<sequence length="565" mass="59890">MAPARELFEQLTKGPKGPQIPGAAPAAPAGRVPVAPTLQRFLERVQGEEPQRASTLGRIFATRLPGAPAEPSAEPFGLEEEEVFPKFQRLTPENVGELLQFPFQLFEFGGRLVAGGIIEAGTALNISPKVIAPIASLAAASTEVLASVPAITLRAARAAGLIVAKTVAKETLSRQAGKILTEATINTLKKNPELAKLFREGGAVTRDEAVEAIRKVWQTSDAEIAKDFAKNFEQLIGAEGRREFRILSKEELQAAPTAAARQTRMFGPEQPAARLLEGQPRAQIPLEPAVGFRQPAPGQVIPGQAQLAGPAAQAQARLALEPAVGFRQPAPAQAIPGQRALPAPAGAAPGVVEGQVVGAGQRVVGPVAARAAEVITADEAGLLALTKQQPLSPAVKNVGAQFEASTPTSSARVSGRYVLAEVDDVRNSFEPGFRDILQPRFRDDVATQMQIARIQGTFDAKRLGSSVTTDIGTPIVTKDLQAMTGNVRTQVIKNIYAAEPEKAKAYRKFLKENAQGFGLAPEQVDALRKPILLRVVDDVDDGLTLERFLGESNGRQTAGLGIAEQ</sequence>
<feature type="non-terminal residue" evidence="3">
    <location>
        <position position="565"/>
    </location>
</feature>
<feature type="compositionally biased region" description="Low complexity" evidence="1">
    <location>
        <begin position="14"/>
        <end position="30"/>
    </location>
</feature>
<feature type="region of interest" description="Disordered" evidence="1">
    <location>
        <begin position="11"/>
        <end position="30"/>
    </location>
</feature>
<gene>
    <name evidence="3" type="ORF">LCGC14_1805870</name>
</gene>
<proteinExistence type="predicted"/>
<name>A0A0F9HB51_9ZZZZ</name>
<protein>
    <recommendedName>
        <fullName evidence="2">DdrB-like domain-containing protein</fullName>
    </recommendedName>
</protein>
<evidence type="ECO:0000256" key="1">
    <source>
        <dbReference type="SAM" id="MobiDB-lite"/>
    </source>
</evidence>
<evidence type="ECO:0000313" key="3">
    <source>
        <dbReference type="EMBL" id="KKM00292.1"/>
    </source>
</evidence>
<evidence type="ECO:0000259" key="2">
    <source>
        <dbReference type="Pfam" id="PF18763"/>
    </source>
</evidence>